<reference evidence="1" key="1">
    <citation type="journal article" date="2014" name="Front. Microbiol.">
        <title>High frequency of phylogenetically diverse reductive dehalogenase-homologous genes in deep subseafloor sedimentary metagenomes.</title>
        <authorList>
            <person name="Kawai M."/>
            <person name="Futagami T."/>
            <person name="Toyoda A."/>
            <person name="Takaki Y."/>
            <person name="Nishi S."/>
            <person name="Hori S."/>
            <person name="Arai W."/>
            <person name="Tsubouchi T."/>
            <person name="Morono Y."/>
            <person name="Uchiyama I."/>
            <person name="Ito T."/>
            <person name="Fujiyama A."/>
            <person name="Inagaki F."/>
            <person name="Takami H."/>
        </authorList>
    </citation>
    <scope>NUCLEOTIDE SEQUENCE</scope>
    <source>
        <strain evidence="1">Expedition CK06-06</strain>
    </source>
</reference>
<dbReference type="PROSITE" id="PS01319">
    <property type="entry name" value="RBFA"/>
    <property type="match status" value="1"/>
</dbReference>
<accession>X1BJA0</accession>
<dbReference type="InterPro" id="IPR015946">
    <property type="entry name" value="KH_dom-like_a/b"/>
</dbReference>
<dbReference type="GO" id="GO:0005829">
    <property type="term" value="C:cytosol"/>
    <property type="evidence" value="ECO:0007669"/>
    <property type="project" value="TreeGrafter"/>
</dbReference>
<dbReference type="NCBIfam" id="TIGR00082">
    <property type="entry name" value="rbfA"/>
    <property type="match status" value="1"/>
</dbReference>
<dbReference type="PANTHER" id="PTHR33515:SF1">
    <property type="entry name" value="RIBOSOME-BINDING FACTOR A, CHLOROPLASTIC-RELATED"/>
    <property type="match status" value="1"/>
</dbReference>
<organism evidence="1">
    <name type="scientific">marine sediment metagenome</name>
    <dbReference type="NCBI Taxonomy" id="412755"/>
    <lineage>
        <taxon>unclassified sequences</taxon>
        <taxon>metagenomes</taxon>
        <taxon>ecological metagenomes</taxon>
    </lineage>
</organism>
<dbReference type="EMBL" id="BART01015189">
    <property type="protein sequence ID" value="GAG81297.1"/>
    <property type="molecule type" value="Genomic_DNA"/>
</dbReference>
<dbReference type="PANTHER" id="PTHR33515">
    <property type="entry name" value="RIBOSOME-BINDING FACTOR A, CHLOROPLASTIC-RELATED"/>
    <property type="match status" value="1"/>
</dbReference>
<dbReference type="Gene3D" id="3.30.300.20">
    <property type="match status" value="1"/>
</dbReference>
<dbReference type="SUPFAM" id="SSF89919">
    <property type="entry name" value="Ribosome-binding factor A, RbfA"/>
    <property type="match status" value="1"/>
</dbReference>
<comment type="caution">
    <text evidence="1">The sequence shown here is derived from an EMBL/GenBank/DDBJ whole genome shotgun (WGS) entry which is preliminary data.</text>
</comment>
<name>X1BJA0_9ZZZZ</name>
<dbReference type="GO" id="GO:0006364">
    <property type="term" value="P:rRNA processing"/>
    <property type="evidence" value="ECO:0007669"/>
    <property type="project" value="InterPro"/>
</dbReference>
<dbReference type="AlphaFoldDB" id="X1BJA0"/>
<gene>
    <name evidence="1" type="ORF">S01H4_29570</name>
</gene>
<dbReference type="InterPro" id="IPR023799">
    <property type="entry name" value="RbfA_dom_sf"/>
</dbReference>
<protein>
    <recommendedName>
        <fullName evidence="2">Ribosome-binding factor A</fullName>
    </recommendedName>
</protein>
<dbReference type="InterPro" id="IPR020053">
    <property type="entry name" value="Ribosome-bd_factorA_CS"/>
</dbReference>
<dbReference type="HAMAP" id="MF_00003">
    <property type="entry name" value="RbfA"/>
    <property type="match status" value="1"/>
</dbReference>
<sequence>MSRHSERTSKLIQREISGLLEREVNDPRLSRLISVTEVSLSPDLKHAKIFVSTLGSEINNKEDMLAGFNNASGFLRKELASHLKLKYTPQLSFHYDDSIERGARLLKLIGEITTTE</sequence>
<evidence type="ECO:0000313" key="1">
    <source>
        <dbReference type="EMBL" id="GAG81297.1"/>
    </source>
</evidence>
<evidence type="ECO:0008006" key="2">
    <source>
        <dbReference type="Google" id="ProtNLM"/>
    </source>
</evidence>
<dbReference type="InterPro" id="IPR000238">
    <property type="entry name" value="RbfA"/>
</dbReference>
<dbReference type="GO" id="GO:0043024">
    <property type="term" value="F:ribosomal small subunit binding"/>
    <property type="evidence" value="ECO:0007669"/>
    <property type="project" value="TreeGrafter"/>
</dbReference>
<dbReference type="Pfam" id="PF02033">
    <property type="entry name" value="RBFA"/>
    <property type="match status" value="1"/>
</dbReference>
<proteinExistence type="inferred from homology"/>